<dbReference type="PANTHER" id="PTHR35513">
    <property type="entry name" value="OS02G0158600 PROTEIN"/>
    <property type="match status" value="1"/>
</dbReference>
<accession>A0A816KNJ8</accession>
<dbReference type="AlphaFoldDB" id="A0A816KNJ8"/>
<dbReference type="EMBL" id="HG994366">
    <property type="protein sequence ID" value="CAF1916138.1"/>
    <property type="molecule type" value="Genomic_DNA"/>
</dbReference>
<gene>
    <name evidence="1" type="ORF">DARMORV10_C02P38970.1</name>
</gene>
<organism evidence="1">
    <name type="scientific">Brassica napus</name>
    <name type="common">Rape</name>
    <dbReference type="NCBI Taxonomy" id="3708"/>
    <lineage>
        <taxon>Eukaryota</taxon>
        <taxon>Viridiplantae</taxon>
        <taxon>Streptophyta</taxon>
        <taxon>Embryophyta</taxon>
        <taxon>Tracheophyta</taxon>
        <taxon>Spermatophyta</taxon>
        <taxon>Magnoliopsida</taxon>
        <taxon>eudicotyledons</taxon>
        <taxon>Gunneridae</taxon>
        <taxon>Pentapetalae</taxon>
        <taxon>rosids</taxon>
        <taxon>malvids</taxon>
        <taxon>Brassicales</taxon>
        <taxon>Brassicaceae</taxon>
        <taxon>Brassiceae</taxon>
        <taxon>Brassica</taxon>
    </lineage>
</organism>
<reference evidence="1" key="1">
    <citation type="submission" date="2021-01" db="EMBL/GenBank/DDBJ databases">
        <authorList>
            <consortium name="Genoscope - CEA"/>
            <person name="William W."/>
        </authorList>
    </citation>
    <scope>NUCLEOTIDE SEQUENCE</scope>
</reference>
<dbReference type="Proteomes" id="UP001295469">
    <property type="component" value="Chromosome C02"/>
</dbReference>
<sequence length="224" mass="25315">MPRVAFVVFWEEKTRGEKISLKGKKKVWSRYPPFHLHMGGSDENKHGVIGPMNPQGGLRGGKVNPANGQTRRALSNINKNIIGAPVYPCAVNKRPLFEKNVMCNKKIPPPVPVHRPITRSFAAQLAENNPQTKKEVVMTMRTQRGDEAVLHILNRTRKLYRRRIQETTIVDQLDSIFVECAITEAQPLGHEPTSSTDLNGTRERVTADAHGNSIWRKAYWCSNM</sequence>
<protein>
    <submittedName>
        <fullName evidence="1">(rape) hypothetical protein</fullName>
    </submittedName>
</protein>
<name>A0A816KNJ8_BRANA</name>
<evidence type="ECO:0000313" key="1">
    <source>
        <dbReference type="EMBL" id="CAF1916138.1"/>
    </source>
</evidence>
<dbReference type="PANTHER" id="PTHR35513:SF1">
    <property type="entry name" value="OS02G0158600 PROTEIN"/>
    <property type="match status" value="1"/>
</dbReference>
<proteinExistence type="predicted"/>